<keyword evidence="1" id="KW-0472">Membrane</keyword>
<comment type="caution">
    <text evidence="2">The sequence shown here is derived from an EMBL/GenBank/DDBJ whole genome shotgun (WGS) entry which is preliminary data.</text>
</comment>
<name>A0A0R3N5Y8_9BRAD</name>
<sequence>MDYLNQPVRLLLGLWVLGVAIVMSWLHYRYVDLAIARNRASYFNDKRGELALAVGLSLVTVGLIVGLTFIHWPLP</sequence>
<dbReference type="Proteomes" id="UP000051660">
    <property type="component" value="Unassembled WGS sequence"/>
</dbReference>
<evidence type="ECO:0000313" key="3">
    <source>
        <dbReference type="Proteomes" id="UP000051660"/>
    </source>
</evidence>
<organism evidence="2 3">
    <name type="scientific">Bradyrhizobium lablabi</name>
    <dbReference type="NCBI Taxonomy" id="722472"/>
    <lineage>
        <taxon>Bacteria</taxon>
        <taxon>Pseudomonadati</taxon>
        <taxon>Pseudomonadota</taxon>
        <taxon>Alphaproteobacteria</taxon>
        <taxon>Hyphomicrobiales</taxon>
        <taxon>Nitrobacteraceae</taxon>
        <taxon>Bradyrhizobium</taxon>
    </lineage>
</organism>
<gene>
    <name evidence="2" type="ORF">CQ14_08555</name>
</gene>
<protein>
    <submittedName>
        <fullName evidence="2">Uncharacterized protein</fullName>
    </submittedName>
</protein>
<dbReference type="EMBL" id="LLYB01000034">
    <property type="protein sequence ID" value="KRR27879.1"/>
    <property type="molecule type" value="Genomic_DNA"/>
</dbReference>
<feature type="transmembrane region" description="Helical" evidence="1">
    <location>
        <begin position="50"/>
        <end position="72"/>
    </location>
</feature>
<proteinExistence type="predicted"/>
<keyword evidence="1" id="KW-1133">Transmembrane helix</keyword>
<keyword evidence="1" id="KW-0812">Transmembrane</keyword>
<reference evidence="2 3" key="1">
    <citation type="submission" date="2014-03" db="EMBL/GenBank/DDBJ databases">
        <title>Bradyrhizobium valentinum sp. nov., isolated from effective nodules of Lupinus mariae-josephae, a lupine endemic of basic-lime soils in Eastern Spain.</title>
        <authorList>
            <person name="Duran D."/>
            <person name="Rey L."/>
            <person name="Navarro A."/>
            <person name="Busquets A."/>
            <person name="Imperial J."/>
            <person name="Ruiz-Argueso T."/>
        </authorList>
    </citation>
    <scope>NUCLEOTIDE SEQUENCE [LARGE SCALE GENOMIC DNA]</scope>
    <source>
        <strain evidence="2 3">CCBAU 23086</strain>
    </source>
</reference>
<accession>A0A0R3N5Y8</accession>
<evidence type="ECO:0000313" key="2">
    <source>
        <dbReference type="EMBL" id="KRR27879.1"/>
    </source>
</evidence>
<evidence type="ECO:0000256" key="1">
    <source>
        <dbReference type="SAM" id="Phobius"/>
    </source>
</evidence>
<feature type="transmembrane region" description="Helical" evidence="1">
    <location>
        <begin position="12"/>
        <end position="30"/>
    </location>
</feature>
<dbReference type="AlphaFoldDB" id="A0A0R3N5Y8"/>